<comment type="caution">
    <text evidence="1">The sequence shown here is derived from an EMBL/GenBank/DDBJ whole genome shotgun (WGS) entry which is preliminary data.</text>
</comment>
<dbReference type="Proteomes" id="UP001458880">
    <property type="component" value="Unassembled WGS sequence"/>
</dbReference>
<dbReference type="AlphaFoldDB" id="A0AAW1L7Q7"/>
<accession>A0AAW1L7Q7</accession>
<proteinExistence type="predicted"/>
<keyword evidence="2" id="KW-1185">Reference proteome</keyword>
<organism evidence="1 2">
    <name type="scientific">Popillia japonica</name>
    <name type="common">Japanese beetle</name>
    <dbReference type="NCBI Taxonomy" id="7064"/>
    <lineage>
        <taxon>Eukaryota</taxon>
        <taxon>Metazoa</taxon>
        <taxon>Ecdysozoa</taxon>
        <taxon>Arthropoda</taxon>
        <taxon>Hexapoda</taxon>
        <taxon>Insecta</taxon>
        <taxon>Pterygota</taxon>
        <taxon>Neoptera</taxon>
        <taxon>Endopterygota</taxon>
        <taxon>Coleoptera</taxon>
        <taxon>Polyphaga</taxon>
        <taxon>Scarabaeiformia</taxon>
        <taxon>Scarabaeidae</taxon>
        <taxon>Rutelinae</taxon>
        <taxon>Popillia</taxon>
    </lineage>
</organism>
<protein>
    <submittedName>
        <fullName evidence="1">Uncharacterized protein</fullName>
    </submittedName>
</protein>
<sequence length="99" mass="11766">MDQLEFIIQHLKRTGGRLRDIEPCLIPQLPIWVFKTYVRPIWIEAMWNSLSKEQQDKLGHYRLCVKHYNLSNCHVDGPAPPIYKCEECQIHQSESKDIF</sequence>
<gene>
    <name evidence="1" type="ORF">QE152_g14165</name>
</gene>
<name>A0AAW1L7Q7_POPJA</name>
<evidence type="ECO:0000313" key="2">
    <source>
        <dbReference type="Proteomes" id="UP001458880"/>
    </source>
</evidence>
<evidence type="ECO:0000313" key="1">
    <source>
        <dbReference type="EMBL" id="KAK9730803.1"/>
    </source>
</evidence>
<dbReference type="EMBL" id="JASPKY010000141">
    <property type="protein sequence ID" value="KAK9730803.1"/>
    <property type="molecule type" value="Genomic_DNA"/>
</dbReference>
<reference evidence="1 2" key="1">
    <citation type="journal article" date="2024" name="BMC Genomics">
        <title>De novo assembly and annotation of Popillia japonica's genome with initial clues to its potential as an invasive pest.</title>
        <authorList>
            <person name="Cucini C."/>
            <person name="Boschi S."/>
            <person name="Funari R."/>
            <person name="Cardaioli E."/>
            <person name="Iannotti N."/>
            <person name="Marturano G."/>
            <person name="Paoli F."/>
            <person name="Bruttini M."/>
            <person name="Carapelli A."/>
            <person name="Frati F."/>
            <person name="Nardi F."/>
        </authorList>
    </citation>
    <scope>NUCLEOTIDE SEQUENCE [LARGE SCALE GENOMIC DNA]</scope>
    <source>
        <strain evidence="1">DMR45628</strain>
    </source>
</reference>